<dbReference type="Proteomes" id="UP000193560">
    <property type="component" value="Unassembled WGS sequence"/>
</dbReference>
<evidence type="ECO:0000313" key="2">
    <source>
        <dbReference type="EMBL" id="ORZ05634.1"/>
    </source>
</evidence>
<dbReference type="InterPro" id="IPR036047">
    <property type="entry name" value="F-box-like_dom_sf"/>
</dbReference>
<dbReference type="Gene3D" id="3.80.10.10">
    <property type="entry name" value="Ribonuclease Inhibitor"/>
    <property type="match status" value="1"/>
</dbReference>
<evidence type="ECO:0000259" key="1">
    <source>
        <dbReference type="Pfam" id="PF12937"/>
    </source>
</evidence>
<dbReference type="EMBL" id="MCGE01000043">
    <property type="protein sequence ID" value="ORZ05634.1"/>
    <property type="molecule type" value="Genomic_DNA"/>
</dbReference>
<comment type="caution">
    <text evidence="2">The sequence shown here is derived from an EMBL/GenBank/DDBJ whole genome shotgun (WGS) entry which is preliminary data.</text>
</comment>
<protein>
    <recommendedName>
        <fullName evidence="1">F-box domain-containing protein</fullName>
    </recommendedName>
</protein>
<dbReference type="InterPro" id="IPR032675">
    <property type="entry name" value="LRR_dom_sf"/>
</dbReference>
<evidence type="ECO:0000313" key="3">
    <source>
        <dbReference type="Proteomes" id="UP000193560"/>
    </source>
</evidence>
<keyword evidence="3" id="KW-1185">Reference proteome</keyword>
<accession>A0A1X2HZ83</accession>
<dbReference type="InterPro" id="IPR001810">
    <property type="entry name" value="F-box_dom"/>
</dbReference>
<dbReference type="OrthoDB" id="10257471at2759"/>
<dbReference type="Pfam" id="PF12937">
    <property type="entry name" value="F-box-like"/>
    <property type="match status" value="1"/>
</dbReference>
<feature type="domain" description="F-box" evidence="1">
    <location>
        <begin position="13"/>
        <end position="58"/>
    </location>
</feature>
<dbReference type="SUPFAM" id="SSF81383">
    <property type="entry name" value="F-box domain"/>
    <property type="match status" value="1"/>
</dbReference>
<dbReference type="AlphaFoldDB" id="A0A1X2HZ83"/>
<gene>
    <name evidence="2" type="ORF">BCR42DRAFT_496629</name>
</gene>
<organism evidence="2 3">
    <name type="scientific">Absidia repens</name>
    <dbReference type="NCBI Taxonomy" id="90262"/>
    <lineage>
        <taxon>Eukaryota</taxon>
        <taxon>Fungi</taxon>
        <taxon>Fungi incertae sedis</taxon>
        <taxon>Mucoromycota</taxon>
        <taxon>Mucoromycotina</taxon>
        <taxon>Mucoromycetes</taxon>
        <taxon>Mucorales</taxon>
        <taxon>Cunninghamellaceae</taxon>
        <taxon>Absidia</taxon>
    </lineage>
</organism>
<sequence length="303" mass="35331">MSLFLPFSFMNHFDHLPSEVISLILNHVDETCDLYTCALINKTFYKYATPLLWEHLDLNDHRTFSYLIDGLEASSSLQSNSLGESVRSASIQDGFLIDDDLLAFIKHVPQLNDLSLHDPAFISDDSFEHVPLYVPHLTRLYIRYSNIKQLSIEAMSRHWYRQLNHLELIYCTDLSYELFSALRQCTALTSLDISYCRLESNKAIDTIQDAARNVMALPNITSFRIIHIGLNCTPFLPITPTVQQQQQQQQEWRILPTLFPDDYFDDPPSTPITPLQPQPIWPYLTHFYLGSCREPDRCQWRWR</sequence>
<dbReference type="SUPFAM" id="SSF52047">
    <property type="entry name" value="RNI-like"/>
    <property type="match status" value="1"/>
</dbReference>
<proteinExistence type="predicted"/>
<reference evidence="2 3" key="1">
    <citation type="submission" date="2016-07" db="EMBL/GenBank/DDBJ databases">
        <title>Pervasive Adenine N6-methylation of Active Genes in Fungi.</title>
        <authorList>
            <consortium name="DOE Joint Genome Institute"/>
            <person name="Mondo S.J."/>
            <person name="Dannebaum R.O."/>
            <person name="Kuo R.C."/>
            <person name="Labutti K."/>
            <person name="Haridas S."/>
            <person name="Kuo A."/>
            <person name="Salamov A."/>
            <person name="Ahrendt S.R."/>
            <person name="Lipzen A."/>
            <person name="Sullivan W."/>
            <person name="Andreopoulos W.B."/>
            <person name="Clum A."/>
            <person name="Lindquist E."/>
            <person name="Daum C."/>
            <person name="Ramamoorthy G.K."/>
            <person name="Gryganskyi A."/>
            <person name="Culley D."/>
            <person name="Magnuson J.K."/>
            <person name="James T.Y."/>
            <person name="O'Malley M.A."/>
            <person name="Stajich J.E."/>
            <person name="Spatafora J.W."/>
            <person name="Visel A."/>
            <person name="Grigoriev I.V."/>
        </authorList>
    </citation>
    <scope>NUCLEOTIDE SEQUENCE [LARGE SCALE GENOMIC DNA]</scope>
    <source>
        <strain evidence="2 3">NRRL 1336</strain>
    </source>
</reference>
<name>A0A1X2HZ83_9FUNG</name>
<dbReference type="STRING" id="90262.A0A1X2HZ83"/>